<reference evidence="2" key="1">
    <citation type="submission" date="2022-11" db="UniProtKB">
        <authorList>
            <consortium name="WormBaseParasite"/>
        </authorList>
    </citation>
    <scope>IDENTIFICATION</scope>
</reference>
<dbReference type="WBParaSite" id="PgR091_g029_t02">
    <property type="protein sequence ID" value="PgR091_g029_t02"/>
    <property type="gene ID" value="PgR091_g029"/>
</dbReference>
<accession>A0A915C5F9</accession>
<evidence type="ECO:0000313" key="1">
    <source>
        <dbReference type="Proteomes" id="UP000887569"/>
    </source>
</evidence>
<dbReference type="Proteomes" id="UP000887569">
    <property type="component" value="Unplaced"/>
</dbReference>
<evidence type="ECO:0000313" key="2">
    <source>
        <dbReference type="WBParaSite" id="PgR091_g029_t02"/>
    </source>
</evidence>
<protein>
    <submittedName>
        <fullName evidence="2">V-SNARE coiled-coil homology domain-containing protein</fullName>
    </submittedName>
</protein>
<keyword evidence="1" id="KW-1185">Reference proteome</keyword>
<name>A0A915C5F9_PARUN</name>
<proteinExistence type="predicted"/>
<sequence length="114" mass="13852">MVLCSFYTYILYKFTDAFNVGGLVNFHNLLRKDCSTESHRYLLCIYFYELCHRISIFFFSYAVKFYLCTSRKHGLTKLASMQFYLLQVYRYHVVKKSAFELLPWSTAWKFTYEY</sequence>
<dbReference type="AlphaFoldDB" id="A0A915C5F9"/>
<organism evidence="1 2">
    <name type="scientific">Parascaris univalens</name>
    <name type="common">Nematode worm</name>
    <dbReference type="NCBI Taxonomy" id="6257"/>
    <lineage>
        <taxon>Eukaryota</taxon>
        <taxon>Metazoa</taxon>
        <taxon>Ecdysozoa</taxon>
        <taxon>Nematoda</taxon>
        <taxon>Chromadorea</taxon>
        <taxon>Rhabditida</taxon>
        <taxon>Spirurina</taxon>
        <taxon>Ascaridomorpha</taxon>
        <taxon>Ascaridoidea</taxon>
        <taxon>Ascarididae</taxon>
        <taxon>Parascaris</taxon>
    </lineage>
</organism>